<accession>A0A5C5XAC7</accession>
<evidence type="ECO:0000313" key="2">
    <source>
        <dbReference type="Proteomes" id="UP000316095"/>
    </source>
</evidence>
<proteinExistence type="predicted"/>
<keyword evidence="2" id="KW-1185">Reference proteome</keyword>
<comment type="caution">
    <text evidence="1">The sequence shown here is derived from an EMBL/GenBank/DDBJ whole genome shotgun (WGS) entry which is preliminary data.</text>
</comment>
<reference evidence="1 2" key="1">
    <citation type="submission" date="2019-02" db="EMBL/GenBank/DDBJ databases">
        <title>Deep-cultivation of Planctomycetes and their phenomic and genomic characterization uncovers novel biology.</title>
        <authorList>
            <person name="Wiegand S."/>
            <person name="Jogler M."/>
            <person name="Boedeker C."/>
            <person name="Pinto D."/>
            <person name="Vollmers J."/>
            <person name="Rivas-Marin E."/>
            <person name="Kohn T."/>
            <person name="Peeters S.H."/>
            <person name="Heuer A."/>
            <person name="Rast P."/>
            <person name="Oberbeckmann S."/>
            <person name="Bunk B."/>
            <person name="Jeske O."/>
            <person name="Meyerdierks A."/>
            <person name="Storesund J.E."/>
            <person name="Kallscheuer N."/>
            <person name="Luecker S."/>
            <person name="Lage O.M."/>
            <person name="Pohl T."/>
            <person name="Merkel B.J."/>
            <person name="Hornburger P."/>
            <person name="Mueller R.-W."/>
            <person name="Bruemmer F."/>
            <person name="Labrenz M."/>
            <person name="Spormann A.M."/>
            <person name="Op Den Camp H."/>
            <person name="Overmann J."/>
            <person name="Amann R."/>
            <person name="Jetten M.S.M."/>
            <person name="Mascher T."/>
            <person name="Medema M.H."/>
            <person name="Devos D.P."/>
            <person name="Kaster A.-K."/>
            <person name="Ovreas L."/>
            <person name="Rohde M."/>
            <person name="Galperin M.Y."/>
            <person name="Jogler C."/>
        </authorList>
    </citation>
    <scope>NUCLEOTIDE SEQUENCE [LARGE SCALE GENOMIC DNA]</scope>
    <source>
        <strain evidence="1 2">Pan54</strain>
    </source>
</reference>
<protein>
    <submittedName>
        <fullName evidence="1">Uncharacterized protein</fullName>
    </submittedName>
</protein>
<dbReference type="Proteomes" id="UP000316095">
    <property type="component" value="Unassembled WGS sequence"/>
</dbReference>
<gene>
    <name evidence="1" type="ORF">Pan54_03680</name>
</gene>
<organism evidence="1 2">
    <name type="scientific">Rubinisphaera italica</name>
    <dbReference type="NCBI Taxonomy" id="2527969"/>
    <lineage>
        <taxon>Bacteria</taxon>
        <taxon>Pseudomonadati</taxon>
        <taxon>Planctomycetota</taxon>
        <taxon>Planctomycetia</taxon>
        <taxon>Planctomycetales</taxon>
        <taxon>Planctomycetaceae</taxon>
        <taxon>Rubinisphaera</taxon>
    </lineage>
</organism>
<name>A0A5C5XAC7_9PLAN</name>
<dbReference type="EMBL" id="SJPG01000001">
    <property type="protein sequence ID" value="TWT59659.1"/>
    <property type="molecule type" value="Genomic_DNA"/>
</dbReference>
<evidence type="ECO:0000313" key="1">
    <source>
        <dbReference type="EMBL" id="TWT59659.1"/>
    </source>
</evidence>
<dbReference type="AlphaFoldDB" id="A0A5C5XAC7"/>
<sequence length="81" mass="9279">MLEQRVQQVTQLTGNTVTAGQVVFIHSPFLLNPLNRCKNGILILRSKSDHSFESHNIYQPLPLTVASIIEIMISLRRHNYH</sequence>